<dbReference type="RefSeq" id="WP_099019323.1">
    <property type="nucleotide sequence ID" value="NZ_NIHB01000002.1"/>
</dbReference>
<dbReference type="InterPro" id="IPR018085">
    <property type="entry name" value="Ura-DNA_Glyclase_AS"/>
</dbReference>
<dbReference type="OrthoDB" id="9804372at2"/>
<dbReference type="InterPro" id="IPR002043">
    <property type="entry name" value="UDG_fam1"/>
</dbReference>
<dbReference type="InterPro" id="IPR036895">
    <property type="entry name" value="Uracil-DNA_glycosylase-like_sf"/>
</dbReference>
<evidence type="ECO:0000256" key="4">
    <source>
        <dbReference type="ARBA" id="ARBA00012030"/>
    </source>
</evidence>
<dbReference type="NCBIfam" id="NF003589">
    <property type="entry name" value="PRK05254.1-2"/>
    <property type="match status" value="1"/>
</dbReference>
<gene>
    <name evidence="9" type="primary">ung</name>
    <name evidence="13" type="ORF">C8D91_1195</name>
</gene>
<dbReference type="GO" id="GO:0004844">
    <property type="term" value="F:uracil DNA N-glycosylase activity"/>
    <property type="evidence" value="ECO:0007669"/>
    <property type="project" value="UniProtKB-UniRule"/>
</dbReference>
<evidence type="ECO:0000256" key="5">
    <source>
        <dbReference type="ARBA" id="ARBA00018429"/>
    </source>
</evidence>
<dbReference type="NCBIfam" id="NF003591">
    <property type="entry name" value="PRK05254.1-4"/>
    <property type="match status" value="1"/>
</dbReference>
<dbReference type="Gene3D" id="3.40.470.10">
    <property type="entry name" value="Uracil-DNA glycosylase-like domain"/>
    <property type="match status" value="1"/>
</dbReference>
<evidence type="ECO:0000256" key="9">
    <source>
        <dbReference type="HAMAP-Rule" id="MF_00148"/>
    </source>
</evidence>
<keyword evidence="9" id="KW-0963">Cytoplasm</keyword>
<dbReference type="Pfam" id="PF03167">
    <property type="entry name" value="UDG"/>
    <property type="match status" value="1"/>
</dbReference>
<proteinExistence type="inferred from homology"/>
<comment type="catalytic activity">
    <reaction evidence="1 9 11">
        <text>Hydrolyzes single-stranded DNA or mismatched double-stranded DNA and polynucleotides, releasing free uracil.</text>
        <dbReference type="EC" id="3.2.2.27"/>
    </reaction>
</comment>
<dbReference type="NCBIfam" id="NF003588">
    <property type="entry name" value="PRK05254.1-1"/>
    <property type="match status" value="1"/>
</dbReference>
<dbReference type="FunFam" id="3.40.470.10:FF:000001">
    <property type="entry name" value="Uracil-DNA glycosylase"/>
    <property type="match status" value="1"/>
</dbReference>
<feature type="active site" description="Proton acceptor" evidence="9 10">
    <location>
        <position position="66"/>
    </location>
</feature>
<evidence type="ECO:0000256" key="10">
    <source>
        <dbReference type="PROSITE-ProRule" id="PRU10072"/>
    </source>
</evidence>
<dbReference type="CDD" id="cd10027">
    <property type="entry name" value="UDG-F1-like"/>
    <property type="match status" value="1"/>
</dbReference>
<keyword evidence="14" id="KW-1185">Reference proteome</keyword>
<dbReference type="InterPro" id="IPR005122">
    <property type="entry name" value="Uracil-DNA_glycosylase-like"/>
</dbReference>
<dbReference type="NCBIfam" id="NF003592">
    <property type="entry name" value="PRK05254.1-5"/>
    <property type="match status" value="1"/>
</dbReference>
<evidence type="ECO:0000259" key="12">
    <source>
        <dbReference type="SMART" id="SM00986"/>
    </source>
</evidence>
<dbReference type="PANTHER" id="PTHR11264:SF0">
    <property type="entry name" value="URACIL-DNA GLYCOSYLASE"/>
    <property type="match status" value="1"/>
</dbReference>
<reference evidence="13 14" key="1">
    <citation type="submission" date="2019-03" db="EMBL/GenBank/DDBJ databases">
        <title>Genomic Encyclopedia of Type Strains, Phase IV (KMG-IV): sequencing the most valuable type-strain genomes for metagenomic binning, comparative biology and taxonomic classification.</title>
        <authorList>
            <person name="Goeker M."/>
        </authorList>
    </citation>
    <scope>NUCLEOTIDE SEQUENCE [LARGE SCALE GENOMIC DNA]</scope>
    <source>
        <strain evidence="13 14">DSM 25488</strain>
    </source>
</reference>
<evidence type="ECO:0000256" key="3">
    <source>
        <dbReference type="ARBA" id="ARBA00008184"/>
    </source>
</evidence>
<protein>
    <recommendedName>
        <fullName evidence="5 9">Uracil-DNA glycosylase</fullName>
        <shortName evidence="9">UDG</shortName>
        <ecNumber evidence="4 9">3.2.2.27</ecNumber>
    </recommendedName>
</protein>
<evidence type="ECO:0000256" key="8">
    <source>
        <dbReference type="ARBA" id="ARBA00023204"/>
    </source>
</evidence>
<organism evidence="13 14">
    <name type="scientific">Marinicella litoralis</name>
    <dbReference type="NCBI Taxonomy" id="644220"/>
    <lineage>
        <taxon>Bacteria</taxon>
        <taxon>Pseudomonadati</taxon>
        <taxon>Pseudomonadota</taxon>
        <taxon>Gammaproteobacteria</taxon>
        <taxon>Lysobacterales</taxon>
        <taxon>Marinicellaceae</taxon>
        <taxon>Marinicella</taxon>
    </lineage>
</organism>
<keyword evidence="8 9" id="KW-0234">DNA repair</keyword>
<name>A0A4R6XS03_9GAMM</name>
<dbReference type="SMART" id="SM00987">
    <property type="entry name" value="UreE_C"/>
    <property type="match status" value="1"/>
</dbReference>
<dbReference type="Proteomes" id="UP000295724">
    <property type="component" value="Unassembled WGS sequence"/>
</dbReference>
<dbReference type="PANTHER" id="PTHR11264">
    <property type="entry name" value="URACIL-DNA GLYCOSYLASE"/>
    <property type="match status" value="1"/>
</dbReference>
<dbReference type="SUPFAM" id="SSF52141">
    <property type="entry name" value="Uracil-DNA glycosylase-like"/>
    <property type="match status" value="1"/>
</dbReference>
<dbReference type="GO" id="GO:0097510">
    <property type="term" value="P:base-excision repair, AP site formation via deaminated base removal"/>
    <property type="evidence" value="ECO:0007669"/>
    <property type="project" value="TreeGrafter"/>
</dbReference>
<dbReference type="AlphaFoldDB" id="A0A4R6XS03"/>
<evidence type="ECO:0000256" key="7">
    <source>
        <dbReference type="ARBA" id="ARBA00022801"/>
    </source>
</evidence>
<evidence type="ECO:0000313" key="13">
    <source>
        <dbReference type="EMBL" id="TDR22702.1"/>
    </source>
</evidence>
<dbReference type="EC" id="3.2.2.27" evidence="4 9"/>
<dbReference type="NCBIfam" id="TIGR00628">
    <property type="entry name" value="ung"/>
    <property type="match status" value="1"/>
</dbReference>
<dbReference type="HAMAP" id="MF_00148">
    <property type="entry name" value="UDG"/>
    <property type="match status" value="1"/>
</dbReference>
<sequence>MSPKLDESWFRHLASEFSQPYMQALQAFLQQQKEGNLVTFPAEPLIFNAFNRTPLPAVKVVILGQDPYHGAGQAHGLSFSVPDGIKPPPSLVNIFKEIQQDLAVTNCSGNLSSWADQGVLLLNSVLTVEQARAASHQGKGWEIFTDRVIQIINDQSEGVVFMLWGAYAQQKGRHVDPDKHCILQAPHPSPLSAYRGFLGCRHFSKCNQYLINHAKTPINWQIS</sequence>
<evidence type="ECO:0000256" key="1">
    <source>
        <dbReference type="ARBA" id="ARBA00001400"/>
    </source>
</evidence>
<dbReference type="SMART" id="SM00986">
    <property type="entry name" value="UDG"/>
    <property type="match status" value="1"/>
</dbReference>
<keyword evidence="7 9" id="KW-0378">Hydrolase</keyword>
<accession>A0A4R6XS03</accession>
<comment type="similarity">
    <text evidence="3 9 11">Belongs to the uracil-DNA glycosylase (UDG) superfamily. UNG family.</text>
</comment>
<dbReference type="GO" id="GO:0005737">
    <property type="term" value="C:cytoplasm"/>
    <property type="evidence" value="ECO:0007669"/>
    <property type="project" value="UniProtKB-SubCell"/>
</dbReference>
<comment type="caution">
    <text evidence="13">The sequence shown here is derived from an EMBL/GenBank/DDBJ whole genome shotgun (WGS) entry which is preliminary data.</text>
</comment>
<comment type="function">
    <text evidence="2 9 11">Excises uracil residues from the DNA which can arise as a result of misincorporation of dUMP residues by DNA polymerase or due to deamination of cytosine.</text>
</comment>
<keyword evidence="6 9" id="KW-0227">DNA damage</keyword>
<dbReference type="PROSITE" id="PS00130">
    <property type="entry name" value="U_DNA_GLYCOSYLASE"/>
    <property type="match status" value="1"/>
</dbReference>
<comment type="subcellular location">
    <subcellularLocation>
        <location evidence="9">Cytoplasm</location>
    </subcellularLocation>
</comment>
<feature type="domain" description="Uracil-DNA glycosylase-like" evidence="12">
    <location>
        <begin position="51"/>
        <end position="210"/>
    </location>
</feature>
<evidence type="ECO:0000256" key="6">
    <source>
        <dbReference type="ARBA" id="ARBA00022763"/>
    </source>
</evidence>
<evidence type="ECO:0000256" key="2">
    <source>
        <dbReference type="ARBA" id="ARBA00002631"/>
    </source>
</evidence>
<evidence type="ECO:0000256" key="11">
    <source>
        <dbReference type="RuleBase" id="RU003780"/>
    </source>
</evidence>
<evidence type="ECO:0000313" key="14">
    <source>
        <dbReference type="Proteomes" id="UP000295724"/>
    </source>
</evidence>
<dbReference type="EMBL" id="SNZB01000002">
    <property type="protein sequence ID" value="TDR22702.1"/>
    <property type="molecule type" value="Genomic_DNA"/>
</dbReference>